<reference evidence="17" key="1">
    <citation type="submission" date="2020-10" db="EMBL/GenBank/DDBJ databases">
        <authorList>
            <person name="Gilroy R."/>
        </authorList>
    </citation>
    <scope>NUCLEOTIDE SEQUENCE</scope>
    <source>
        <strain evidence="17">ChiSjej4B22-8349</strain>
    </source>
</reference>
<dbReference type="EC" id="2.7.13.3" evidence="3"/>
<evidence type="ECO:0000256" key="5">
    <source>
        <dbReference type="ARBA" id="ARBA00022553"/>
    </source>
</evidence>
<evidence type="ECO:0000256" key="10">
    <source>
        <dbReference type="ARBA" id="ARBA00022840"/>
    </source>
</evidence>
<keyword evidence="14" id="KW-0175">Coiled coil</keyword>
<keyword evidence="12" id="KW-0902">Two-component regulatory system</keyword>
<feature type="transmembrane region" description="Helical" evidence="15">
    <location>
        <begin position="241"/>
        <end position="265"/>
    </location>
</feature>
<evidence type="ECO:0000256" key="13">
    <source>
        <dbReference type="ARBA" id="ARBA00023136"/>
    </source>
</evidence>
<feature type="domain" description="Histidine kinase" evidence="16">
    <location>
        <begin position="416"/>
        <end position="629"/>
    </location>
</feature>
<dbReference type="InterPro" id="IPR036097">
    <property type="entry name" value="HisK_dim/P_sf"/>
</dbReference>
<dbReference type="SUPFAM" id="SSF47384">
    <property type="entry name" value="Homodimeric domain of signal transducing histidine kinase"/>
    <property type="match status" value="1"/>
</dbReference>
<comment type="caution">
    <text evidence="17">The sequence shown here is derived from an EMBL/GenBank/DDBJ whole genome shotgun (WGS) entry which is preliminary data.</text>
</comment>
<dbReference type="GO" id="GO:0000155">
    <property type="term" value="F:phosphorelay sensor kinase activity"/>
    <property type="evidence" value="ECO:0007669"/>
    <property type="project" value="InterPro"/>
</dbReference>
<evidence type="ECO:0000256" key="11">
    <source>
        <dbReference type="ARBA" id="ARBA00022989"/>
    </source>
</evidence>
<comment type="subcellular location">
    <subcellularLocation>
        <location evidence="2">Cell membrane</location>
        <topology evidence="2">Multi-pass membrane protein</topology>
    </subcellularLocation>
</comment>
<dbReference type="GO" id="GO:0005886">
    <property type="term" value="C:plasma membrane"/>
    <property type="evidence" value="ECO:0007669"/>
    <property type="project" value="UniProtKB-SubCell"/>
</dbReference>
<evidence type="ECO:0000256" key="7">
    <source>
        <dbReference type="ARBA" id="ARBA00022692"/>
    </source>
</evidence>
<accession>A0A9D1SU23</accession>
<evidence type="ECO:0000313" key="18">
    <source>
        <dbReference type="Proteomes" id="UP000824130"/>
    </source>
</evidence>
<feature type="transmembrane region" description="Helical" evidence="15">
    <location>
        <begin position="172"/>
        <end position="196"/>
    </location>
</feature>
<dbReference type="Gene3D" id="1.10.287.130">
    <property type="match status" value="1"/>
</dbReference>
<evidence type="ECO:0000256" key="4">
    <source>
        <dbReference type="ARBA" id="ARBA00022475"/>
    </source>
</evidence>
<evidence type="ECO:0000256" key="15">
    <source>
        <dbReference type="SAM" id="Phobius"/>
    </source>
</evidence>
<dbReference type="SMART" id="SM00388">
    <property type="entry name" value="HisKA"/>
    <property type="match status" value="1"/>
</dbReference>
<dbReference type="AlphaFoldDB" id="A0A9D1SU23"/>
<dbReference type="InterPro" id="IPR036890">
    <property type="entry name" value="HATPase_C_sf"/>
</dbReference>
<dbReference type="CDD" id="cd00082">
    <property type="entry name" value="HisKA"/>
    <property type="match status" value="1"/>
</dbReference>
<evidence type="ECO:0000256" key="1">
    <source>
        <dbReference type="ARBA" id="ARBA00000085"/>
    </source>
</evidence>
<dbReference type="InterPro" id="IPR005467">
    <property type="entry name" value="His_kinase_dom"/>
</dbReference>
<reference evidence="17" key="2">
    <citation type="journal article" date="2021" name="PeerJ">
        <title>Extensive microbial diversity within the chicken gut microbiome revealed by metagenomics and culture.</title>
        <authorList>
            <person name="Gilroy R."/>
            <person name="Ravi A."/>
            <person name="Getino M."/>
            <person name="Pursley I."/>
            <person name="Horton D.L."/>
            <person name="Alikhan N.F."/>
            <person name="Baker D."/>
            <person name="Gharbi K."/>
            <person name="Hall N."/>
            <person name="Watson M."/>
            <person name="Adriaenssens E.M."/>
            <person name="Foster-Nyarko E."/>
            <person name="Jarju S."/>
            <person name="Secka A."/>
            <person name="Antonio M."/>
            <person name="Oren A."/>
            <person name="Chaudhuri R.R."/>
            <person name="La Ragione R."/>
            <person name="Hildebrand F."/>
            <person name="Pallen M.J."/>
        </authorList>
    </citation>
    <scope>NUCLEOTIDE SEQUENCE</scope>
    <source>
        <strain evidence="17">ChiSjej4B22-8349</strain>
    </source>
</reference>
<dbReference type="InterPro" id="IPR050398">
    <property type="entry name" value="HssS/ArlS-like"/>
</dbReference>
<dbReference type="GO" id="GO:0005524">
    <property type="term" value="F:ATP binding"/>
    <property type="evidence" value="ECO:0007669"/>
    <property type="project" value="UniProtKB-KW"/>
</dbReference>
<dbReference type="Gene3D" id="3.30.565.10">
    <property type="entry name" value="Histidine kinase-like ATPase, C-terminal domain"/>
    <property type="match status" value="1"/>
</dbReference>
<evidence type="ECO:0000256" key="3">
    <source>
        <dbReference type="ARBA" id="ARBA00012438"/>
    </source>
</evidence>
<dbReference type="InterPro" id="IPR003661">
    <property type="entry name" value="HisK_dim/P_dom"/>
</dbReference>
<evidence type="ECO:0000256" key="6">
    <source>
        <dbReference type="ARBA" id="ARBA00022679"/>
    </source>
</evidence>
<dbReference type="SMART" id="SM00387">
    <property type="entry name" value="HATPase_c"/>
    <property type="match status" value="1"/>
</dbReference>
<keyword evidence="11 15" id="KW-1133">Transmembrane helix</keyword>
<evidence type="ECO:0000256" key="8">
    <source>
        <dbReference type="ARBA" id="ARBA00022741"/>
    </source>
</evidence>
<evidence type="ECO:0000256" key="14">
    <source>
        <dbReference type="SAM" id="Coils"/>
    </source>
</evidence>
<evidence type="ECO:0000259" key="16">
    <source>
        <dbReference type="PROSITE" id="PS50109"/>
    </source>
</evidence>
<dbReference type="SUPFAM" id="SSF55874">
    <property type="entry name" value="ATPase domain of HSP90 chaperone/DNA topoisomerase II/histidine kinase"/>
    <property type="match status" value="1"/>
</dbReference>
<dbReference type="EMBL" id="DVOB01000033">
    <property type="protein sequence ID" value="HIU95350.1"/>
    <property type="molecule type" value="Genomic_DNA"/>
</dbReference>
<protein>
    <recommendedName>
        <fullName evidence="3">histidine kinase</fullName>
        <ecNumber evidence="3">2.7.13.3</ecNumber>
    </recommendedName>
</protein>
<dbReference type="PANTHER" id="PTHR45528">
    <property type="entry name" value="SENSOR HISTIDINE KINASE CPXA"/>
    <property type="match status" value="1"/>
</dbReference>
<keyword evidence="13 15" id="KW-0472">Membrane</keyword>
<comment type="catalytic activity">
    <reaction evidence="1">
        <text>ATP + protein L-histidine = ADP + protein N-phospho-L-histidine.</text>
        <dbReference type="EC" id="2.7.13.3"/>
    </reaction>
</comment>
<keyword evidence="6" id="KW-0808">Transferase</keyword>
<evidence type="ECO:0000256" key="2">
    <source>
        <dbReference type="ARBA" id="ARBA00004651"/>
    </source>
</evidence>
<dbReference type="Proteomes" id="UP000824130">
    <property type="component" value="Unassembled WGS sequence"/>
</dbReference>
<organism evidence="17 18">
    <name type="scientific">Candidatus Allocopromorpha excrementipullorum</name>
    <dbReference type="NCBI Taxonomy" id="2840743"/>
    <lineage>
        <taxon>Bacteria</taxon>
        <taxon>Bacillati</taxon>
        <taxon>Bacillota</taxon>
        <taxon>Clostridia</taxon>
        <taxon>Eubacteriales</taxon>
        <taxon>Eubacteriaceae</taxon>
        <taxon>Eubacteriaceae incertae sedis</taxon>
        <taxon>Candidatus Allocopromorpha</taxon>
    </lineage>
</organism>
<sequence length="629" mass="70332">MNKIGESFAAKFVLYMLMLVSIMTMAAAGTVVACNLNYNWYSTDEDEVEQEIYSETAEHIGMILANYVYYNEENGFEDQSTVIYGEERATQFGYGIYTNTLAGEISDDAEWEAIREINPQLRDQEDVFVMTVEHSDTYRIDVFLGDIEGGGAPNEVGYVYNLYDFLYQYRNVAAVTTAVTVFASFVLLVILICAVGRRRDRKSFAARIPMDLMAAAAAVLLFVCTSVSINSGLSIMNYVELLLVVCLVALVFALIITGTILVFAIQVKAGGWWRNTVIFRVCALVKKGIKILFKIFGNVNLVWKTGLAILAAVLINLIIVIIAINSYGSGAVIIPWVIGAVITAASVLYVALCMKRLQEGGERLAEGDMGYKIDTKGMFLDLKKHAENLNDIGNGMAKAVDERLRSERFKTELITNVSHDIKTPITSIINYVDFLKKEDIENEKAREYIEVLDRQSQRLKKLTEDLVEASKAATGNVTLNLMPCDAAVMMTQAMGEYKEKAESQDLEMIMNLPEENISIMADGRSMWRVLDNLMNNICKYSQPGTRVYQTLEEKDGKALITYRNTSRYELNITGEELTERFVRGDSSRHTEGSGLGLSIAKNLVELQGGRFDIYIDGDLFKTIIEFDLI</sequence>
<dbReference type="PROSITE" id="PS50109">
    <property type="entry name" value="HIS_KIN"/>
    <property type="match status" value="1"/>
</dbReference>
<evidence type="ECO:0000313" key="17">
    <source>
        <dbReference type="EMBL" id="HIU95350.1"/>
    </source>
</evidence>
<dbReference type="PANTHER" id="PTHR45528:SF1">
    <property type="entry name" value="SENSOR HISTIDINE KINASE CPXA"/>
    <property type="match status" value="1"/>
</dbReference>
<keyword evidence="4" id="KW-1003">Cell membrane</keyword>
<keyword evidence="10" id="KW-0067">ATP-binding</keyword>
<name>A0A9D1SU23_9FIRM</name>
<dbReference type="Pfam" id="PF02518">
    <property type="entry name" value="HATPase_c"/>
    <property type="match status" value="1"/>
</dbReference>
<proteinExistence type="predicted"/>
<feature type="transmembrane region" description="Helical" evidence="15">
    <location>
        <begin position="12"/>
        <end position="33"/>
    </location>
</feature>
<keyword evidence="9 17" id="KW-0418">Kinase</keyword>
<evidence type="ECO:0000256" key="9">
    <source>
        <dbReference type="ARBA" id="ARBA00022777"/>
    </source>
</evidence>
<keyword evidence="8" id="KW-0547">Nucleotide-binding</keyword>
<evidence type="ECO:0000256" key="12">
    <source>
        <dbReference type="ARBA" id="ARBA00023012"/>
    </source>
</evidence>
<feature type="transmembrane region" description="Helical" evidence="15">
    <location>
        <begin position="208"/>
        <end position="229"/>
    </location>
</feature>
<gene>
    <name evidence="17" type="ORF">IAD25_01380</name>
</gene>
<dbReference type="InterPro" id="IPR003594">
    <property type="entry name" value="HATPase_dom"/>
</dbReference>
<dbReference type="Pfam" id="PF00512">
    <property type="entry name" value="HisKA"/>
    <property type="match status" value="1"/>
</dbReference>
<keyword evidence="5" id="KW-0597">Phosphoprotein</keyword>
<feature type="transmembrane region" description="Helical" evidence="15">
    <location>
        <begin position="301"/>
        <end position="327"/>
    </location>
</feature>
<feature type="coiled-coil region" evidence="14">
    <location>
        <begin position="435"/>
        <end position="472"/>
    </location>
</feature>
<feature type="transmembrane region" description="Helical" evidence="15">
    <location>
        <begin position="333"/>
        <end position="354"/>
    </location>
</feature>
<keyword evidence="7 15" id="KW-0812">Transmembrane</keyword>
<dbReference type="PROSITE" id="PS51257">
    <property type="entry name" value="PROKAR_LIPOPROTEIN"/>
    <property type="match status" value="1"/>
</dbReference>